<dbReference type="Proteomes" id="UP000317977">
    <property type="component" value="Unassembled WGS sequence"/>
</dbReference>
<comment type="caution">
    <text evidence="1">The sequence shown here is derived from an EMBL/GenBank/DDBJ whole genome shotgun (WGS) entry which is preliminary data.</text>
</comment>
<sequence>MPQWNEGTVECRNSGMQEQKQLSTAISVQCVNPTLCNKRPSTLLITWIRQSATSFLSVFGFSVVQVVGLSLGSARSGLDRFCLIFAKLVSRSAKTEPRAYWGSPESIADITSTIPCGKFLVKTVDGSCSEGL</sequence>
<evidence type="ECO:0000313" key="1">
    <source>
        <dbReference type="EMBL" id="TWU55866.1"/>
    </source>
</evidence>
<name>A0A5C6F6Z5_9BACT</name>
<accession>A0A5C6F6Z5</accession>
<evidence type="ECO:0000313" key="2">
    <source>
        <dbReference type="Proteomes" id="UP000317977"/>
    </source>
</evidence>
<dbReference type="AlphaFoldDB" id="A0A5C6F6Z5"/>
<protein>
    <submittedName>
        <fullName evidence="1">Uncharacterized protein</fullName>
    </submittedName>
</protein>
<reference evidence="1 2" key="1">
    <citation type="submission" date="2019-02" db="EMBL/GenBank/DDBJ databases">
        <title>Deep-cultivation of Planctomycetes and their phenomic and genomic characterization uncovers novel biology.</title>
        <authorList>
            <person name="Wiegand S."/>
            <person name="Jogler M."/>
            <person name="Boedeker C."/>
            <person name="Pinto D."/>
            <person name="Vollmers J."/>
            <person name="Rivas-Marin E."/>
            <person name="Kohn T."/>
            <person name="Peeters S.H."/>
            <person name="Heuer A."/>
            <person name="Rast P."/>
            <person name="Oberbeckmann S."/>
            <person name="Bunk B."/>
            <person name="Jeske O."/>
            <person name="Meyerdierks A."/>
            <person name="Storesund J.E."/>
            <person name="Kallscheuer N."/>
            <person name="Luecker S."/>
            <person name="Lage O.M."/>
            <person name="Pohl T."/>
            <person name="Merkel B.J."/>
            <person name="Hornburger P."/>
            <person name="Mueller R.-W."/>
            <person name="Bruemmer F."/>
            <person name="Labrenz M."/>
            <person name="Spormann A.M."/>
            <person name="Op Den Camp H."/>
            <person name="Overmann J."/>
            <person name="Amann R."/>
            <person name="Jetten M.S.M."/>
            <person name="Mascher T."/>
            <person name="Medema M.H."/>
            <person name="Devos D.P."/>
            <person name="Kaster A.-K."/>
            <person name="Ovreas L."/>
            <person name="Rohde M."/>
            <person name="Galperin M.Y."/>
            <person name="Jogler C."/>
        </authorList>
    </citation>
    <scope>NUCLEOTIDE SEQUENCE [LARGE SCALE GENOMIC DNA]</scope>
    <source>
        <strain evidence="1 2">Poly59</strain>
    </source>
</reference>
<keyword evidence="2" id="KW-1185">Reference proteome</keyword>
<organism evidence="1 2">
    <name type="scientific">Rubripirellula reticaptiva</name>
    <dbReference type="NCBI Taxonomy" id="2528013"/>
    <lineage>
        <taxon>Bacteria</taxon>
        <taxon>Pseudomonadati</taxon>
        <taxon>Planctomycetota</taxon>
        <taxon>Planctomycetia</taxon>
        <taxon>Pirellulales</taxon>
        <taxon>Pirellulaceae</taxon>
        <taxon>Rubripirellula</taxon>
    </lineage>
</organism>
<gene>
    <name evidence="1" type="ORF">Poly59_21690</name>
</gene>
<dbReference type="EMBL" id="SJPX01000002">
    <property type="protein sequence ID" value="TWU55866.1"/>
    <property type="molecule type" value="Genomic_DNA"/>
</dbReference>
<proteinExistence type="predicted"/>